<evidence type="ECO:0000313" key="2">
    <source>
        <dbReference type="Proteomes" id="UP000541426"/>
    </source>
</evidence>
<organism evidence="1 2">
    <name type="scientific">Sagittula marina</name>
    <dbReference type="NCBI Taxonomy" id="943940"/>
    <lineage>
        <taxon>Bacteria</taxon>
        <taxon>Pseudomonadati</taxon>
        <taxon>Pseudomonadota</taxon>
        <taxon>Alphaproteobacteria</taxon>
        <taxon>Rhodobacterales</taxon>
        <taxon>Roseobacteraceae</taxon>
        <taxon>Sagittula</taxon>
    </lineage>
</organism>
<sequence length="88" mass="9202">MAQDTTTSDAVNQAATQRSVGALDGLILLGTFGNDETPRALVRTSKGQTVTLKVGDRIGTAPVVAIQDGRLAYAAHGNTKWLKQPAKP</sequence>
<dbReference type="EMBL" id="JACIEJ010000004">
    <property type="protein sequence ID" value="MBB3985518.1"/>
    <property type="molecule type" value="Genomic_DNA"/>
</dbReference>
<proteinExistence type="predicted"/>
<accession>A0A7W6GSE8</accession>
<dbReference type="RefSeq" id="WP_183965163.1">
    <property type="nucleotide sequence ID" value="NZ_BAABBZ010000018.1"/>
</dbReference>
<dbReference type="AlphaFoldDB" id="A0A7W6GSE8"/>
<evidence type="ECO:0000313" key="1">
    <source>
        <dbReference type="EMBL" id="MBB3985518.1"/>
    </source>
</evidence>
<gene>
    <name evidence="1" type="ORF">GGQ68_001851</name>
</gene>
<reference evidence="1 2" key="1">
    <citation type="submission" date="2020-08" db="EMBL/GenBank/DDBJ databases">
        <title>Genomic Encyclopedia of Type Strains, Phase IV (KMG-IV): sequencing the most valuable type-strain genomes for metagenomic binning, comparative biology and taxonomic classification.</title>
        <authorList>
            <person name="Goeker M."/>
        </authorList>
    </citation>
    <scope>NUCLEOTIDE SEQUENCE [LARGE SCALE GENOMIC DNA]</scope>
    <source>
        <strain evidence="1 2">DSM 102235</strain>
    </source>
</reference>
<keyword evidence="2" id="KW-1185">Reference proteome</keyword>
<protein>
    <submittedName>
        <fullName evidence="1">Uncharacterized protein</fullName>
    </submittedName>
</protein>
<comment type="caution">
    <text evidence="1">The sequence shown here is derived from an EMBL/GenBank/DDBJ whole genome shotgun (WGS) entry which is preliminary data.</text>
</comment>
<dbReference type="Proteomes" id="UP000541426">
    <property type="component" value="Unassembled WGS sequence"/>
</dbReference>
<name>A0A7W6GSE8_9RHOB</name>